<protein>
    <recommendedName>
        <fullName evidence="2">Myb-like DNA-binding domain-containing protein</fullName>
    </recommendedName>
</protein>
<dbReference type="VEuPathDB" id="FungiDB:P170DRAFT_479773"/>
<reference evidence="3 4" key="1">
    <citation type="submission" date="2016-12" db="EMBL/GenBank/DDBJ databases">
        <title>The genomes of Aspergillus section Nigri reveals drivers in fungal speciation.</title>
        <authorList>
            <consortium name="DOE Joint Genome Institute"/>
            <person name="Vesth T.C."/>
            <person name="Nybo J."/>
            <person name="Theobald S."/>
            <person name="Brandl J."/>
            <person name="Frisvad J.C."/>
            <person name="Nielsen K.F."/>
            <person name="Lyhne E.K."/>
            <person name="Kogle M.E."/>
            <person name="Kuo A."/>
            <person name="Riley R."/>
            <person name="Clum A."/>
            <person name="Nolan M."/>
            <person name="Lipzen A."/>
            <person name="Salamov A."/>
            <person name="Henrissat B."/>
            <person name="Wiebenga A."/>
            <person name="De Vries R.P."/>
            <person name="Grigoriev I.V."/>
            <person name="Mortensen U.H."/>
            <person name="Andersen M.R."/>
            <person name="Baker S.E."/>
        </authorList>
    </citation>
    <scope>NUCLEOTIDE SEQUENCE [LARGE SCALE GENOMIC DNA]</scope>
    <source>
        <strain evidence="3 4">IBT 23096</strain>
    </source>
</reference>
<dbReference type="GeneID" id="36561417"/>
<feature type="compositionally biased region" description="Basic and acidic residues" evidence="1">
    <location>
        <begin position="172"/>
        <end position="188"/>
    </location>
</feature>
<organism evidence="3 4">
    <name type="scientific">Aspergillus steynii IBT 23096</name>
    <dbReference type="NCBI Taxonomy" id="1392250"/>
    <lineage>
        <taxon>Eukaryota</taxon>
        <taxon>Fungi</taxon>
        <taxon>Dikarya</taxon>
        <taxon>Ascomycota</taxon>
        <taxon>Pezizomycotina</taxon>
        <taxon>Eurotiomycetes</taxon>
        <taxon>Eurotiomycetidae</taxon>
        <taxon>Eurotiales</taxon>
        <taxon>Aspergillaceae</taxon>
        <taxon>Aspergillus</taxon>
        <taxon>Aspergillus subgen. Circumdati</taxon>
    </lineage>
</organism>
<evidence type="ECO:0000256" key="1">
    <source>
        <dbReference type="SAM" id="MobiDB-lite"/>
    </source>
</evidence>
<feature type="domain" description="Myb-like DNA-binding" evidence="2">
    <location>
        <begin position="18"/>
        <end position="65"/>
    </location>
</feature>
<feature type="compositionally biased region" description="Low complexity" evidence="1">
    <location>
        <begin position="85"/>
        <end position="100"/>
    </location>
</feature>
<proteinExistence type="predicted"/>
<feature type="region of interest" description="Disordered" evidence="1">
    <location>
        <begin position="85"/>
        <end position="194"/>
    </location>
</feature>
<feature type="compositionally biased region" description="Polar residues" evidence="1">
    <location>
        <begin position="151"/>
        <end position="166"/>
    </location>
</feature>
<dbReference type="RefSeq" id="XP_024700558.1">
    <property type="nucleotide sequence ID" value="XM_024853719.1"/>
</dbReference>
<sequence length="194" mass="20770">MTSNAKSTTTPEGEVSQQDAKFIVECVKNLDSNKQVDLVKVGEALGYTNVVSVANRFRLLRKRHGFPNLECTNASAKGDDKLSAATTKANGKARAATAANSGETFPESTEDGEPAASVKPSAKKKVTRRKGAKVSSKPIPASASKSKGLKTENSQNATQSQENEGINSHLLHAVDRVMKEEEQADTKIRSTRKV</sequence>
<comment type="caution">
    <text evidence="3">The sequence shown here is derived from an EMBL/GenBank/DDBJ whole genome shotgun (WGS) entry which is preliminary data.</text>
</comment>
<evidence type="ECO:0000259" key="2">
    <source>
        <dbReference type="Pfam" id="PF22980"/>
    </source>
</evidence>
<name>A0A2I2FXE9_9EURO</name>
<evidence type="ECO:0000313" key="3">
    <source>
        <dbReference type="EMBL" id="PLB45256.1"/>
    </source>
</evidence>
<feature type="compositionally biased region" description="Basic residues" evidence="1">
    <location>
        <begin position="121"/>
        <end position="132"/>
    </location>
</feature>
<feature type="compositionally biased region" description="Low complexity" evidence="1">
    <location>
        <begin position="133"/>
        <end position="146"/>
    </location>
</feature>
<accession>A0A2I2FXE9</accession>
<dbReference type="Pfam" id="PF22980">
    <property type="entry name" value="Myb_DNA-bind_8"/>
    <property type="match status" value="1"/>
</dbReference>
<keyword evidence="4" id="KW-1185">Reference proteome</keyword>
<gene>
    <name evidence="3" type="ORF">P170DRAFT_479773</name>
</gene>
<dbReference type="EMBL" id="MSFO01000008">
    <property type="protein sequence ID" value="PLB45256.1"/>
    <property type="molecule type" value="Genomic_DNA"/>
</dbReference>
<dbReference type="AlphaFoldDB" id="A0A2I2FXE9"/>
<dbReference type="InterPro" id="IPR054505">
    <property type="entry name" value="Myb_DNA-bind_8"/>
</dbReference>
<dbReference type="Proteomes" id="UP000234275">
    <property type="component" value="Unassembled WGS sequence"/>
</dbReference>
<evidence type="ECO:0000313" key="4">
    <source>
        <dbReference type="Proteomes" id="UP000234275"/>
    </source>
</evidence>
<dbReference type="OrthoDB" id="5421770at2759"/>